<protein>
    <submittedName>
        <fullName evidence="1">Uncharacterized protein</fullName>
    </submittedName>
</protein>
<gene>
    <name evidence="1" type="ORF">NTEN_LOCUS10611</name>
</gene>
<feature type="non-terminal residue" evidence="1">
    <location>
        <position position="69"/>
    </location>
</feature>
<evidence type="ECO:0000313" key="1">
    <source>
        <dbReference type="EMBL" id="CAB0005134.1"/>
    </source>
</evidence>
<reference evidence="1 2" key="1">
    <citation type="submission" date="2020-02" db="EMBL/GenBank/DDBJ databases">
        <authorList>
            <person name="Ferguson B K."/>
        </authorList>
    </citation>
    <scope>NUCLEOTIDE SEQUENCE [LARGE SCALE GENOMIC DNA]</scope>
</reference>
<dbReference type="EMBL" id="CADCXU010015939">
    <property type="protein sequence ID" value="CAB0005134.1"/>
    <property type="molecule type" value="Genomic_DNA"/>
</dbReference>
<keyword evidence="2" id="KW-1185">Reference proteome</keyword>
<dbReference type="AlphaFoldDB" id="A0A6H5GMD4"/>
<organism evidence="1 2">
    <name type="scientific">Nesidiocoris tenuis</name>
    <dbReference type="NCBI Taxonomy" id="355587"/>
    <lineage>
        <taxon>Eukaryota</taxon>
        <taxon>Metazoa</taxon>
        <taxon>Ecdysozoa</taxon>
        <taxon>Arthropoda</taxon>
        <taxon>Hexapoda</taxon>
        <taxon>Insecta</taxon>
        <taxon>Pterygota</taxon>
        <taxon>Neoptera</taxon>
        <taxon>Paraneoptera</taxon>
        <taxon>Hemiptera</taxon>
        <taxon>Heteroptera</taxon>
        <taxon>Panheteroptera</taxon>
        <taxon>Cimicomorpha</taxon>
        <taxon>Miridae</taxon>
        <taxon>Dicyphina</taxon>
        <taxon>Nesidiocoris</taxon>
    </lineage>
</organism>
<accession>A0A6H5GMD4</accession>
<dbReference type="Proteomes" id="UP000479000">
    <property type="component" value="Unassembled WGS sequence"/>
</dbReference>
<evidence type="ECO:0000313" key="2">
    <source>
        <dbReference type="Proteomes" id="UP000479000"/>
    </source>
</evidence>
<proteinExistence type="predicted"/>
<name>A0A6H5GMD4_9HEMI</name>
<sequence>MQRRMFAVSPTRPAAAPRDDFRPRGITTFARIGAMCFGSHLLSNYSLRFVLLKRLNFVEIRGGYTEALP</sequence>